<feature type="domain" description="DNA utilization protein HofO C-terminal" evidence="2">
    <location>
        <begin position="85"/>
        <end position="155"/>
    </location>
</feature>
<dbReference type="EMBL" id="PQJL01000014">
    <property type="protein sequence ID" value="ROW60464.1"/>
    <property type="molecule type" value="Genomic_DNA"/>
</dbReference>
<keyword evidence="1" id="KW-0472">Membrane</keyword>
<dbReference type="AlphaFoldDB" id="A0A423XV03"/>
<accession>A0A423XV03</accession>
<dbReference type="RefSeq" id="WP_123948576.1">
    <property type="nucleotide sequence ID" value="NZ_PQJL01000014.1"/>
</dbReference>
<name>A0A423XV03_9ENTR</name>
<keyword evidence="1" id="KW-1133">Transmembrane helix</keyword>
<proteinExistence type="predicted"/>
<evidence type="ECO:0000256" key="1">
    <source>
        <dbReference type="SAM" id="Phobius"/>
    </source>
</evidence>
<comment type="caution">
    <text evidence="3">The sequence shown here is derived from an EMBL/GenBank/DDBJ whole genome shotgun (WGS) entry which is preliminary data.</text>
</comment>
<dbReference type="InterPro" id="IPR057522">
    <property type="entry name" value="HofO_C"/>
</dbReference>
<dbReference type="Proteomes" id="UP000285793">
    <property type="component" value="Unassembled WGS sequence"/>
</dbReference>
<gene>
    <name evidence="3" type="ORF">C3E80_12465</name>
</gene>
<evidence type="ECO:0000313" key="4">
    <source>
        <dbReference type="Proteomes" id="UP000285793"/>
    </source>
</evidence>
<reference evidence="3 4" key="1">
    <citation type="journal article" date="2018" name="Front. Microbiol.">
        <title>An Investigation of an Acute Gastroenteritis Outbreak: Cronobacter sakazakii, a Potential Cause of Food-Borne Illness.</title>
        <authorList>
            <person name="Yong W."/>
            <person name="Guo B."/>
            <person name="Shi X."/>
            <person name="Cheng T."/>
            <person name="Chen M."/>
            <person name="Jiang X."/>
            <person name="Ye Y."/>
            <person name="Wang J."/>
            <person name="Xie G."/>
            <person name="Ding J."/>
        </authorList>
    </citation>
    <scope>NUCLEOTIDE SEQUENCE [LARGE SCALE GENOMIC DNA]</scope>
    <source>
        <strain evidence="3 4">S1</strain>
    </source>
</reference>
<evidence type="ECO:0000313" key="3">
    <source>
        <dbReference type="EMBL" id="ROW60464.1"/>
    </source>
</evidence>
<protein>
    <recommendedName>
        <fullName evidence="2">DNA utilization protein HofO C-terminal domain-containing protein</fullName>
    </recommendedName>
</protein>
<feature type="transmembrane region" description="Helical" evidence="1">
    <location>
        <begin position="13"/>
        <end position="35"/>
    </location>
</feature>
<sequence>MRLLIDRWLSGPLALRAACACGWLALLAAAVYVWLAPLLRDVNQMKIQLRQQSAELQALQRQYAAQPDRRDAITALEAQLVLKPFSPLTLNPGPDGHLIRWQPQGETGELELALTWPHAPAVFEALAQTDMLAHGFTLRRDSEQRLRMTLQLERAHEK</sequence>
<dbReference type="Pfam" id="PF25319">
    <property type="entry name" value="HofO"/>
    <property type="match status" value="1"/>
</dbReference>
<evidence type="ECO:0000259" key="2">
    <source>
        <dbReference type="Pfam" id="PF25319"/>
    </source>
</evidence>
<keyword evidence="1" id="KW-0812">Transmembrane</keyword>
<organism evidence="3 4">
    <name type="scientific">Cronobacter malonaticus</name>
    <dbReference type="NCBI Taxonomy" id="413503"/>
    <lineage>
        <taxon>Bacteria</taxon>
        <taxon>Pseudomonadati</taxon>
        <taxon>Pseudomonadota</taxon>
        <taxon>Gammaproteobacteria</taxon>
        <taxon>Enterobacterales</taxon>
        <taxon>Enterobacteriaceae</taxon>
        <taxon>Cronobacter</taxon>
    </lineage>
</organism>